<feature type="region of interest" description="Disordered" evidence="1">
    <location>
        <begin position="1"/>
        <end position="30"/>
    </location>
</feature>
<organism evidence="2">
    <name type="scientific">freshwater metagenome</name>
    <dbReference type="NCBI Taxonomy" id="449393"/>
    <lineage>
        <taxon>unclassified sequences</taxon>
        <taxon>metagenomes</taxon>
        <taxon>ecological metagenomes</taxon>
    </lineage>
</organism>
<name>A0A6J6GP93_9ZZZZ</name>
<dbReference type="EMBL" id="CAEZUI010000124">
    <property type="protein sequence ID" value="CAB4601623.1"/>
    <property type="molecule type" value="Genomic_DNA"/>
</dbReference>
<reference evidence="2" key="1">
    <citation type="submission" date="2020-05" db="EMBL/GenBank/DDBJ databases">
        <authorList>
            <person name="Chiriac C."/>
            <person name="Salcher M."/>
            <person name="Ghai R."/>
            <person name="Kavagutti S V."/>
        </authorList>
    </citation>
    <scope>NUCLEOTIDE SEQUENCE</scope>
</reference>
<dbReference type="AlphaFoldDB" id="A0A6J6GP93"/>
<gene>
    <name evidence="2" type="ORF">UFOPK1807_00875</name>
</gene>
<protein>
    <submittedName>
        <fullName evidence="2">Unannotated protein</fullName>
    </submittedName>
</protein>
<accession>A0A6J6GP93</accession>
<evidence type="ECO:0000256" key="1">
    <source>
        <dbReference type="SAM" id="MobiDB-lite"/>
    </source>
</evidence>
<proteinExistence type="predicted"/>
<evidence type="ECO:0000313" key="2">
    <source>
        <dbReference type="EMBL" id="CAB4601623.1"/>
    </source>
</evidence>
<sequence length="180" mass="19049">MTPTVVSKPVPASAIAKSDKTMDPPPSKNAPITAVAIRIAEYTADSNPTEIPARRTVAAPVCEADETSFTGRLPTSVKKPVKIWIAAARTIPIITAPSANTRGLIFIDSSRTSLLTCTSASNFAGKYVNVARAVRPAEMIADIKNERFIAVIADLSVLRRRVAKIPITAVMIPIAGTING</sequence>